<proteinExistence type="predicted"/>
<dbReference type="NCBIfam" id="TIGR00996">
    <property type="entry name" value="Mtu_fam_mce"/>
    <property type="match status" value="1"/>
</dbReference>
<reference evidence="4 5" key="1">
    <citation type="submission" date="2018-12" db="EMBL/GenBank/DDBJ databases">
        <authorList>
            <consortium name="Pathogen Informatics"/>
        </authorList>
    </citation>
    <scope>NUCLEOTIDE SEQUENCE [LARGE SCALE GENOMIC DNA]</scope>
    <source>
        <strain evidence="4 5">NCTC10485</strain>
    </source>
</reference>
<name>A0A3S4T307_MYCCI</name>
<dbReference type="InterPro" id="IPR052336">
    <property type="entry name" value="MlaD_Phospholipid_Transporter"/>
</dbReference>
<dbReference type="PROSITE" id="PS51257">
    <property type="entry name" value="PROKAR_LIPOPROTEIN"/>
    <property type="match status" value="1"/>
</dbReference>
<evidence type="ECO:0000313" key="5">
    <source>
        <dbReference type="Proteomes" id="UP000282551"/>
    </source>
</evidence>
<keyword evidence="1" id="KW-0472">Membrane</keyword>
<dbReference type="InterPro" id="IPR024516">
    <property type="entry name" value="Mce_C"/>
</dbReference>
<sequence length="342" mass="36939">MRTNLRRVVVNLTVFVVACVVATFGLLAIFANLRFSDQPLYKAEFTDVSGLEINDFVRVAGVEVGQVKKISVQQNSLAVVEFSANPSVSLTEATKAQIRWANPIGDRYMALVEGAGDMQRLPADGTIPVARTEPALDLDTLLGGFRPLFRALDPEQVNTLSSALIQAFQGEGATIGSFLSHAATVTNTLADRDQLIGQVITNLNTVLGTFGGQTEQFGKAVDSLSELVQGLEQRKVDVTNAVAYTNEASATVSDLLMQARAPFKETVAQSDRVNSLALADHEYLDNLLNSLPDAYKRLARLGNRGDFIPEYLCSMSLKLNGKGGQPVYVKLIEQSTGRCAPK</sequence>
<dbReference type="Pfam" id="PF02470">
    <property type="entry name" value="MlaD"/>
    <property type="match status" value="1"/>
</dbReference>
<feature type="domain" description="Mammalian cell entry C-terminal" evidence="3">
    <location>
        <begin position="119"/>
        <end position="328"/>
    </location>
</feature>
<feature type="transmembrane region" description="Helical" evidence="1">
    <location>
        <begin position="12"/>
        <end position="33"/>
    </location>
</feature>
<keyword evidence="1" id="KW-0812">Transmembrane</keyword>
<evidence type="ECO:0000256" key="1">
    <source>
        <dbReference type="SAM" id="Phobius"/>
    </source>
</evidence>
<dbReference type="InterPro" id="IPR005693">
    <property type="entry name" value="Mce"/>
</dbReference>
<dbReference type="Pfam" id="PF11887">
    <property type="entry name" value="Mce4_CUP1"/>
    <property type="match status" value="1"/>
</dbReference>
<evidence type="ECO:0000259" key="2">
    <source>
        <dbReference type="Pfam" id="PF02470"/>
    </source>
</evidence>
<dbReference type="PANTHER" id="PTHR33371">
    <property type="entry name" value="INTERMEMBRANE PHOSPHOLIPID TRANSPORT SYSTEM BINDING PROTEIN MLAD-RELATED"/>
    <property type="match status" value="1"/>
</dbReference>
<dbReference type="GO" id="GO:0005576">
    <property type="term" value="C:extracellular region"/>
    <property type="evidence" value="ECO:0007669"/>
    <property type="project" value="TreeGrafter"/>
</dbReference>
<dbReference type="GO" id="GO:0051701">
    <property type="term" value="P:biological process involved in interaction with host"/>
    <property type="evidence" value="ECO:0007669"/>
    <property type="project" value="TreeGrafter"/>
</dbReference>
<dbReference type="RefSeq" id="WP_126335262.1">
    <property type="nucleotide sequence ID" value="NZ_AP022604.1"/>
</dbReference>
<gene>
    <name evidence="4" type="ORF">NCTC10485_03915</name>
</gene>
<dbReference type="Proteomes" id="UP000282551">
    <property type="component" value="Chromosome"/>
</dbReference>
<keyword evidence="1" id="KW-1133">Transmembrane helix</keyword>
<organism evidence="4 5">
    <name type="scientific">Mycolicibacterium chitae</name>
    <name type="common">Mycobacterium chitae</name>
    <dbReference type="NCBI Taxonomy" id="1792"/>
    <lineage>
        <taxon>Bacteria</taxon>
        <taxon>Bacillati</taxon>
        <taxon>Actinomycetota</taxon>
        <taxon>Actinomycetes</taxon>
        <taxon>Mycobacteriales</taxon>
        <taxon>Mycobacteriaceae</taxon>
        <taxon>Mycolicibacterium</taxon>
    </lineage>
</organism>
<protein>
    <submittedName>
        <fullName evidence="4">Virulence factor MCE-like protein</fullName>
    </submittedName>
</protein>
<evidence type="ECO:0000313" key="4">
    <source>
        <dbReference type="EMBL" id="VEG49604.1"/>
    </source>
</evidence>
<evidence type="ECO:0000259" key="3">
    <source>
        <dbReference type="Pfam" id="PF11887"/>
    </source>
</evidence>
<dbReference type="EMBL" id="LR134355">
    <property type="protein sequence ID" value="VEG49604.1"/>
    <property type="molecule type" value="Genomic_DNA"/>
</dbReference>
<dbReference type="OrthoDB" id="338143at2"/>
<accession>A0A3S4T307</accession>
<feature type="domain" description="Mce/MlaD" evidence="2">
    <location>
        <begin position="40"/>
        <end position="114"/>
    </location>
</feature>
<dbReference type="InterPro" id="IPR003399">
    <property type="entry name" value="Mce/MlaD"/>
</dbReference>
<keyword evidence="5" id="KW-1185">Reference proteome</keyword>
<dbReference type="AlphaFoldDB" id="A0A3S4T307"/>
<dbReference type="PANTHER" id="PTHR33371:SF17">
    <property type="entry name" value="MCE-FAMILY PROTEIN MCE1B"/>
    <property type="match status" value="1"/>
</dbReference>